<accession>A0A835LPH0</accession>
<evidence type="ECO:0000313" key="3">
    <source>
        <dbReference type="Proteomes" id="UP000631114"/>
    </source>
</evidence>
<gene>
    <name evidence="2" type="ORF">IFM89_031492</name>
</gene>
<dbReference type="AlphaFoldDB" id="A0A835LPH0"/>
<dbReference type="EMBL" id="JADFTS010000007">
    <property type="protein sequence ID" value="KAF9598824.1"/>
    <property type="molecule type" value="Genomic_DNA"/>
</dbReference>
<feature type="region of interest" description="Disordered" evidence="1">
    <location>
        <begin position="1"/>
        <end position="22"/>
    </location>
</feature>
<evidence type="ECO:0000256" key="1">
    <source>
        <dbReference type="SAM" id="MobiDB-lite"/>
    </source>
</evidence>
<dbReference type="Proteomes" id="UP000631114">
    <property type="component" value="Unassembled WGS sequence"/>
</dbReference>
<evidence type="ECO:0000313" key="2">
    <source>
        <dbReference type="EMBL" id="KAF9598824.1"/>
    </source>
</evidence>
<comment type="caution">
    <text evidence="2">The sequence shown here is derived from an EMBL/GenBank/DDBJ whole genome shotgun (WGS) entry which is preliminary data.</text>
</comment>
<protein>
    <submittedName>
        <fullName evidence="2">Uncharacterized protein</fullName>
    </submittedName>
</protein>
<organism evidence="2 3">
    <name type="scientific">Coptis chinensis</name>
    <dbReference type="NCBI Taxonomy" id="261450"/>
    <lineage>
        <taxon>Eukaryota</taxon>
        <taxon>Viridiplantae</taxon>
        <taxon>Streptophyta</taxon>
        <taxon>Embryophyta</taxon>
        <taxon>Tracheophyta</taxon>
        <taxon>Spermatophyta</taxon>
        <taxon>Magnoliopsida</taxon>
        <taxon>Ranunculales</taxon>
        <taxon>Ranunculaceae</taxon>
        <taxon>Coptidoideae</taxon>
        <taxon>Coptis</taxon>
    </lineage>
</organism>
<name>A0A835LPH0_9MAGN</name>
<keyword evidence="3" id="KW-1185">Reference proteome</keyword>
<proteinExistence type="predicted"/>
<reference evidence="2 3" key="1">
    <citation type="submission" date="2020-10" db="EMBL/GenBank/DDBJ databases">
        <title>The Coptis chinensis genome and diversification of protoberbering-type alkaloids.</title>
        <authorList>
            <person name="Wang B."/>
            <person name="Shu S."/>
            <person name="Song C."/>
            <person name="Liu Y."/>
        </authorList>
    </citation>
    <scope>NUCLEOTIDE SEQUENCE [LARGE SCALE GENOMIC DNA]</scope>
    <source>
        <strain evidence="2">HL-2020</strain>
        <tissue evidence="2">Leaf</tissue>
    </source>
</reference>
<sequence>MPSSTVSAVPTAPPKASAEEHVKAKVRAEKEKELHNYFLGEISKLQTPYQREAMEYVEQIKKGRKDVETERDSFNKFFQSWIDEQDRHLHELISVSKTQAETKSSRDKQERVSKMFSRVVISFMDKVHLKTRFFGSVVGDPAWLFIFCIQNLGCRWNQNLLKSSVDTAQVEIKTLKSSLDAFERSQPAELEKRVAEKDRELHGQFMVEINNLQARYQLMRLRNM</sequence>